<dbReference type="InterPro" id="IPR002401">
    <property type="entry name" value="Cyt_P450_E_grp-I"/>
</dbReference>
<dbReference type="Ensembl" id="ENSEAST00005001271.1">
    <property type="protein sequence ID" value="ENSEASP00005001115.1"/>
    <property type="gene ID" value="ENSEASG00005000893.1"/>
</dbReference>
<organism evidence="6">
    <name type="scientific">Equus asinus asinus</name>
    <dbReference type="NCBI Taxonomy" id="83772"/>
    <lineage>
        <taxon>Eukaryota</taxon>
        <taxon>Metazoa</taxon>
        <taxon>Chordata</taxon>
        <taxon>Craniata</taxon>
        <taxon>Vertebrata</taxon>
        <taxon>Euteleostomi</taxon>
        <taxon>Mammalia</taxon>
        <taxon>Eutheria</taxon>
        <taxon>Laurasiatheria</taxon>
        <taxon>Perissodactyla</taxon>
        <taxon>Equidae</taxon>
        <taxon>Equus</taxon>
    </lineage>
</organism>
<dbReference type="GO" id="GO:0016712">
    <property type="term" value="F:oxidoreductase activity, acting on paired donors, with incorporation or reduction of molecular oxygen, reduced flavin or flavoprotein as one donor, and incorporation of one atom of oxygen"/>
    <property type="evidence" value="ECO:0007669"/>
    <property type="project" value="TreeGrafter"/>
</dbReference>
<proteinExistence type="inferred from homology"/>
<evidence type="ECO:0000313" key="6">
    <source>
        <dbReference type="Ensembl" id="ENSEASP00005001115.1"/>
    </source>
</evidence>
<keyword evidence="5" id="KW-0408">Iron</keyword>
<dbReference type="Pfam" id="PF00067">
    <property type="entry name" value="p450"/>
    <property type="match status" value="1"/>
</dbReference>
<dbReference type="GO" id="GO:0019369">
    <property type="term" value="P:arachidonate metabolic process"/>
    <property type="evidence" value="ECO:0007669"/>
    <property type="project" value="TreeGrafter"/>
</dbReference>
<evidence type="ECO:0000256" key="3">
    <source>
        <dbReference type="ARBA" id="ARBA00022617"/>
    </source>
</evidence>
<dbReference type="Gene3D" id="1.10.630.10">
    <property type="entry name" value="Cytochrome P450"/>
    <property type="match status" value="1"/>
</dbReference>
<evidence type="ECO:0000256" key="2">
    <source>
        <dbReference type="ARBA" id="ARBA00010617"/>
    </source>
</evidence>
<protein>
    <recommendedName>
        <fullName evidence="7">Cytochrome P450 family 2 subfamily D member 6</fullName>
    </recommendedName>
</protein>
<dbReference type="AlphaFoldDB" id="A0A8C4KT89"/>
<keyword evidence="3" id="KW-0349">Heme</keyword>
<dbReference type="InterPro" id="IPR050182">
    <property type="entry name" value="Cytochrome_P450_fam2"/>
</dbReference>
<sequence>MGLLTGDTLWPLAVAVAIFLLLVDLMHRHQRWAPRYPPGPMPLPGLGNLLPVDFQDTVCSFTRVRKVGVDTEVLGTPRSMYRGKDSSDHLPEPVTEHLGFGPHAEGKLRRWGPRSSGDWAPVSNVIASLTFGRRFEYSDPRFLELLDLMEDFLKEESHFLPQVHGAGRDPCAPAHPRAGHQGFPGQRGFVALHNELVTKHRVTWDPAQPARDLTDAFLDDVKKAKGNPESSFNDDNLHLVLADLFPARVVVTTSNTLAWALLLISLHPDARRPEMGDQARMPFTMAVVHEVQRFGDIAPLGLPHMTSRDIEVQGFLIPKGTTLITNLSSVLKDETIWKKPFCFHPEHFLDTQGHFVKQEAFMPFSAGACGEPGSLPLLGTLQLLGARWAAHPSDHGVFGCLVTLSPYKLCAVPC</sequence>
<dbReference type="PRINTS" id="PR00463">
    <property type="entry name" value="EP450I"/>
</dbReference>
<keyword evidence="4" id="KW-0479">Metal-binding</keyword>
<comment type="cofactor">
    <cofactor evidence="1">
        <name>heme</name>
        <dbReference type="ChEBI" id="CHEBI:30413"/>
    </cofactor>
</comment>
<evidence type="ECO:0008006" key="7">
    <source>
        <dbReference type="Google" id="ProtNLM"/>
    </source>
</evidence>
<dbReference type="PANTHER" id="PTHR24300:SF1">
    <property type="entry name" value="CYTOCHROME P450 2D6-RELATED"/>
    <property type="match status" value="1"/>
</dbReference>
<dbReference type="GO" id="GO:0005506">
    <property type="term" value="F:iron ion binding"/>
    <property type="evidence" value="ECO:0007669"/>
    <property type="project" value="InterPro"/>
</dbReference>
<dbReference type="SUPFAM" id="SSF48264">
    <property type="entry name" value="Cytochrome P450"/>
    <property type="match status" value="1"/>
</dbReference>
<dbReference type="GO" id="GO:0020037">
    <property type="term" value="F:heme binding"/>
    <property type="evidence" value="ECO:0007669"/>
    <property type="project" value="InterPro"/>
</dbReference>
<dbReference type="OMA" id="LISEHRM"/>
<evidence type="ECO:0000256" key="5">
    <source>
        <dbReference type="ARBA" id="ARBA00023004"/>
    </source>
</evidence>
<dbReference type="InterPro" id="IPR036396">
    <property type="entry name" value="Cyt_P450_sf"/>
</dbReference>
<dbReference type="InterPro" id="IPR001128">
    <property type="entry name" value="Cyt_P450"/>
</dbReference>
<name>A0A8C4KT89_EQUAS</name>
<evidence type="ECO:0000256" key="1">
    <source>
        <dbReference type="ARBA" id="ARBA00001971"/>
    </source>
</evidence>
<reference evidence="6" key="1">
    <citation type="submission" date="2023-03" db="UniProtKB">
        <authorList>
            <consortium name="Ensembl"/>
        </authorList>
    </citation>
    <scope>IDENTIFICATION</scope>
</reference>
<dbReference type="GO" id="GO:0006805">
    <property type="term" value="P:xenobiotic metabolic process"/>
    <property type="evidence" value="ECO:0007669"/>
    <property type="project" value="TreeGrafter"/>
</dbReference>
<dbReference type="PANTHER" id="PTHR24300">
    <property type="entry name" value="CYTOCHROME P450 508A4-RELATED"/>
    <property type="match status" value="1"/>
</dbReference>
<dbReference type="GO" id="GO:0005737">
    <property type="term" value="C:cytoplasm"/>
    <property type="evidence" value="ECO:0007669"/>
    <property type="project" value="TreeGrafter"/>
</dbReference>
<comment type="similarity">
    <text evidence="2">Belongs to the cytochrome P450 family.</text>
</comment>
<evidence type="ECO:0000256" key="4">
    <source>
        <dbReference type="ARBA" id="ARBA00022723"/>
    </source>
</evidence>
<accession>A0A8C4KT89</accession>